<protein>
    <submittedName>
        <fullName evidence="2">Uncharacterized protein</fullName>
    </submittedName>
</protein>
<feature type="compositionally biased region" description="Low complexity" evidence="1">
    <location>
        <begin position="83"/>
        <end position="92"/>
    </location>
</feature>
<feature type="region of interest" description="Disordered" evidence="1">
    <location>
        <begin position="27"/>
        <end position="143"/>
    </location>
</feature>
<reference evidence="2 3" key="1">
    <citation type="submission" date="2014-04" db="EMBL/GenBank/DDBJ databases">
        <authorList>
            <consortium name="DOE Joint Genome Institute"/>
            <person name="Kuo A."/>
            <person name="Gay G."/>
            <person name="Dore J."/>
            <person name="Kohler A."/>
            <person name="Nagy L.G."/>
            <person name="Floudas D."/>
            <person name="Copeland A."/>
            <person name="Barry K.W."/>
            <person name="Cichocki N."/>
            <person name="Veneault-Fourrey C."/>
            <person name="LaButti K."/>
            <person name="Lindquist E.A."/>
            <person name="Lipzen A."/>
            <person name="Lundell T."/>
            <person name="Morin E."/>
            <person name="Murat C."/>
            <person name="Sun H."/>
            <person name="Tunlid A."/>
            <person name="Henrissat B."/>
            <person name="Grigoriev I.V."/>
            <person name="Hibbett D.S."/>
            <person name="Martin F."/>
            <person name="Nordberg H.P."/>
            <person name="Cantor M.N."/>
            <person name="Hua S.X."/>
        </authorList>
    </citation>
    <scope>NUCLEOTIDE SEQUENCE [LARGE SCALE GENOMIC DNA]</scope>
    <source>
        <strain evidence="3">h7</strain>
    </source>
</reference>
<dbReference type="Proteomes" id="UP000053424">
    <property type="component" value="Unassembled WGS sequence"/>
</dbReference>
<feature type="compositionally biased region" description="Low complexity" evidence="1">
    <location>
        <begin position="527"/>
        <end position="552"/>
    </location>
</feature>
<gene>
    <name evidence="2" type="ORF">M413DRAFT_11711</name>
</gene>
<dbReference type="HOGENOM" id="CLU_510926_0_0_1"/>
<keyword evidence="3" id="KW-1185">Reference proteome</keyword>
<sequence>MANPPPSSQLKRRRWTREQLLRNLELIGTLKAPLPPTLPPYPPVSRSASPATGSKRKLDSSSDPEQVKRPRTNSTLNSHHTHQQAPSQQQPPIRQPPPPPPQSASRSAEPCEDGELREETTTPAAFPQTRSSSVQVPIRRPRKGKMVTSHLDAMHDFYHSAGRKLKYSGDARFWSTYPPTHRDYHSIPDPPQPGSLYHQHGGLIARLELMDALVCFTYSLWCRDYSRRICTIGAWTTIESFLRWCKQKWQAEEGVSDAERAFLGVIWMIEGFIKCRIMQFTIKNHLDSAMGSVIHSISNKISAVADAAVAGDPNLAAALGLPTGTAPPMLPSPSSTNSTPVNRDESTSSNRPVQPASRQSQYTGDVPYTLLPQYFRENPTSIPSHVMDSMSAVTEPLAPTLVYELKNMTTMYVAASYCLAQAQHTLNLPLMRRCFPNTWTRMMHSTLLPTDEHEPDFEDEEGELFWPDQSVNGEGIGWVCLMGKAMIKEFGKTYGYKGLEGIVSKPRPGPGGSQRDSEHHAGPSSQRTAPPTGTSASSSSNYRSSTTSGAPR</sequence>
<feature type="compositionally biased region" description="Polar residues" evidence="1">
    <location>
        <begin position="347"/>
        <end position="362"/>
    </location>
</feature>
<feature type="compositionally biased region" description="Pro residues" evidence="1">
    <location>
        <begin position="93"/>
        <end position="102"/>
    </location>
</feature>
<dbReference type="AlphaFoldDB" id="A0A0C2YGJ6"/>
<organism evidence="2 3">
    <name type="scientific">Hebeloma cylindrosporum</name>
    <dbReference type="NCBI Taxonomy" id="76867"/>
    <lineage>
        <taxon>Eukaryota</taxon>
        <taxon>Fungi</taxon>
        <taxon>Dikarya</taxon>
        <taxon>Basidiomycota</taxon>
        <taxon>Agaricomycotina</taxon>
        <taxon>Agaricomycetes</taxon>
        <taxon>Agaricomycetidae</taxon>
        <taxon>Agaricales</taxon>
        <taxon>Agaricineae</taxon>
        <taxon>Hymenogastraceae</taxon>
        <taxon>Hebeloma</taxon>
    </lineage>
</organism>
<evidence type="ECO:0000313" key="2">
    <source>
        <dbReference type="EMBL" id="KIM40217.1"/>
    </source>
</evidence>
<feature type="compositionally biased region" description="Pro residues" evidence="1">
    <location>
        <begin position="33"/>
        <end position="43"/>
    </location>
</feature>
<accession>A0A0C2YGJ6</accession>
<dbReference type="OrthoDB" id="3238644at2759"/>
<dbReference type="EMBL" id="KN831783">
    <property type="protein sequence ID" value="KIM40217.1"/>
    <property type="molecule type" value="Genomic_DNA"/>
</dbReference>
<evidence type="ECO:0000313" key="3">
    <source>
        <dbReference type="Proteomes" id="UP000053424"/>
    </source>
</evidence>
<feature type="compositionally biased region" description="Basic and acidic residues" evidence="1">
    <location>
        <begin position="56"/>
        <end position="68"/>
    </location>
</feature>
<evidence type="ECO:0000256" key="1">
    <source>
        <dbReference type="SAM" id="MobiDB-lite"/>
    </source>
</evidence>
<feature type="region of interest" description="Disordered" evidence="1">
    <location>
        <begin position="326"/>
        <end position="362"/>
    </location>
</feature>
<reference evidence="3" key="2">
    <citation type="submission" date="2015-01" db="EMBL/GenBank/DDBJ databases">
        <title>Evolutionary Origins and Diversification of the Mycorrhizal Mutualists.</title>
        <authorList>
            <consortium name="DOE Joint Genome Institute"/>
            <consortium name="Mycorrhizal Genomics Consortium"/>
            <person name="Kohler A."/>
            <person name="Kuo A."/>
            <person name="Nagy L.G."/>
            <person name="Floudas D."/>
            <person name="Copeland A."/>
            <person name="Barry K.W."/>
            <person name="Cichocki N."/>
            <person name="Veneault-Fourrey C."/>
            <person name="LaButti K."/>
            <person name="Lindquist E.A."/>
            <person name="Lipzen A."/>
            <person name="Lundell T."/>
            <person name="Morin E."/>
            <person name="Murat C."/>
            <person name="Riley R."/>
            <person name="Ohm R."/>
            <person name="Sun H."/>
            <person name="Tunlid A."/>
            <person name="Henrissat B."/>
            <person name="Grigoriev I.V."/>
            <person name="Hibbett D.S."/>
            <person name="Martin F."/>
        </authorList>
    </citation>
    <scope>NUCLEOTIDE SEQUENCE [LARGE SCALE GENOMIC DNA]</scope>
    <source>
        <strain evidence="3">h7</strain>
    </source>
</reference>
<dbReference type="STRING" id="686832.A0A0C2YGJ6"/>
<name>A0A0C2YGJ6_HEBCY</name>
<feature type="compositionally biased region" description="Low complexity" evidence="1">
    <location>
        <begin position="326"/>
        <end position="340"/>
    </location>
</feature>
<feature type="region of interest" description="Disordered" evidence="1">
    <location>
        <begin position="502"/>
        <end position="552"/>
    </location>
</feature>
<proteinExistence type="predicted"/>